<protein>
    <submittedName>
        <fullName evidence="2">Uncharacterized protein</fullName>
    </submittedName>
</protein>
<evidence type="ECO:0000313" key="3">
    <source>
        <dbReference type="Proteomes" id="UP000051952"/>
    </source>
</evidence>
<evidence type="ECO:0000313" key="2">
    <source>
        <dbReference type="EMBL" id="CUG88337.1"/>
    </source>
</evidence>
<proteinExistence type="predicted"/>
<evidence type="ECO:0000256" key="1">
    <source>
        <dbReference type="SAM" id="MobiDB-lite"/>
    </source>
</evidence>
<feature type="compositionally biased region" description="Low complexity" evidence="1">
    <location>
        <begin position="1"/>
        <end position="28"/>
    </location>
</feature>
<reference evidence="3" key="1">
    <citation type="submission" date="2015-09" db="EMBL/GenBank/DDBJ databases">
        <authorList>
            <consortium name="Pathogen Informatics"/>
        </authorList>
    </citation>
    <scope>NUCLEOTIDE SEQUENCE [LARGE SCALE GENOMIC DNA]</scope>
    <source>
        <strain evidence="3">Lake Konstanz</strain>
    </source>
</reference>
<sequence>MMQELRQQQQQQQQSVGSTSSSRLTSSEITDAIRQDEEMSHPNWTHEEMARTNKACPSGGDSRLMSTVWTPPRRQPPAAHLPSFPCPFNLQYQDVISVQHRSH</sequence>
<keyword evidence="3" id="KW-1185">Reference proteome</keyword>
<dbReference type="Proteomes" id="UP000051952">
    <property type="component" value="Unassembled WGS sequence"/>
</dbReference>
<dbReference type="VEuPathDB" id="TriTrypDB:BSAL_14910"/>
<name>A0A0S4JED6_BODSA</name>
<feature type="compositionally biased region" description="Basic and acidic residues" evidence="1">
    <location>
        <begin position="31"/>
        <end position="51"/>
    </location>
</feature>
<gene>
    <name evidence="2" type="ORF">BSAL_14910</name>
</gene>
<feature type="region of interest" description="Disordered" evidence="1">
    <location>
        <begin position="1"/>
        <end position="82"/>
    </location>
</feature>
<dbReference type="AlphaFoldDB" id="A0A0S4JED6"/>
<dbReference type="EMBL" id="CYKH01001633">
    <property type="protein sequence ID" value="CUG88337.1"/>
    <property type="molecule type" value="Genomic_DNA"/>
</dbReference>
<organism evidence="2 3">
    <name type="scientific">Bodo saltans</name>
    <name type="common">Flagellated protozoan</name>
    <dbReference type="NCBI Taxonomy" id="75058"/>
    <lineage>
        <taxon>Eukaryota</taxon>
        <taxon>Discoba</taxon>
        <taxon>Euglenozoa</taxon>
        <taxon>Kinetoplastea</taxon>
        <taxon>Metakinetoplastina</taxon>
        <taxon>Eubodonida</taxon>
        <taxon>Bodonidae</taxon>
        <taxon>Bodo</taxon>
    </lineage>
</organism>
<accession>A0A0S4JED6</accession>